<evidence type="ECO:0000313" key="2">
    <source>
        <dbReference type="EMBL" id="KAK7798368.1"/>
    </source>
</evidence>
<sequence length="643" mass="72005">MESLWAHWCHRVLDMHPKRSCRRIRGEGAEINQAKLGSGEDEGHSEEETKMQKGGALNVNAFNCSTPEAEAGWRNAKVTLGALEAECPLRGTEGFTADAIVEGKGKEVAGRRNIVHGMEFKARVQLGETDGGMVWVEVRGALKGIAQGKTHDFGCCVGAAQKEPAHSLAFVALDSLLQKWQHSFCFLGFSGNSFEGNMVVWSQGKWKVKEGKDRHAAWYQECHKTRRIWLEYSNSPLPSICSSLCGQLLEKQHEETTLFVLQACDSQVLHTDSETFLTIELPAGSSRDERPAVEKVPTPSPPPIPPPTPYSTPIHSSERAGAGKPQEHEATSRTRSDQWGDWNYGTDCTTRSKHLSLGSTGTWKIDHQSHSQPQLHQSEKKMDRQGPADSFCKDSELSGDSAYGKCLRDFSSITNSCGRKELEWGLPAVKVCNREETKESKDEFKHEFSVRKALHCYILTLCTAAAHAQLSHSFVTYLPLSCVTRFPSRRNTKNTMKVTVKLFLKGEAAFQEKRCQRGKGLSSKRQGPTDEMRISRKLSSAVNDTRVPSHLQPRLTPLEVQPLAETQRKDRRSKRLEPLNLLPTVSEKRKKGENKGSNWDKLKTKRYKVFKSPRRKLPSIFNTSDGILSSNSLWSRTSMKPSY</sequence>
<dbReference type="Proteomes" id="UP001488838">
    <property type="component" value="Unassembled WGS sequence"/>
</dbReference>
<protein>
    <submittedName>
        <fullName evidence="2">Uncharacterized protein</fullName>
    </submittedName>
</protein>
<organism evidence="2 3">
    <name type="scientific">Myodes glareolus</name>
    <name type="common">Bank vole</name>
    <name type="synonym">Clethrionomys glareolus</name>
    <dbReference type="NCBI Taxonomy" id="447135"/>
    <lineage>
        <taxon>Eukaryota</taxon>
        <taxon>Metazoa</taxon>
        <taxon>Chordata</taxon>
        <taxon>Craniata</taxon>
        <taxon>Vertebrata</taxon>
        <taxon>Euteleostomi</taxon>
        <taxon>Mammalia</taxon>
        <taxon>Eutheria</taxon>
        <taxon>Euarchontoglires</taxon>
        <taxon>Glires</taxon>
        <taxon>Rodentia</taxon>
        <taxon>Myomorpha</taxon>
        <taxon>Muroidea</taxon>
        <taxon>Cricetidae</taxon>
        <taxon>Arvicolinae</taxon>
        <taxon>Myodes</taxon>
    </lineage>
</organism>
<feature type="compositionally biased region" description="Basic and acidic residues" evidence="1">
    <location>
        <begin position="325"/>
        <end position="338"/>
    </location>
</feature>
<dbReference type="EMBL" id="JBBHLL010000706">
    <property type="protein sequence ID" value="KAK7798368.1"/>
    <property type="molecule type" value="Genomic_DNA"/>
</dbReference>
<feature type="region of interest" description="Disordered" evidence="1">
    <location>
        <begin position="365"/>
        <end position="391"/>
    </location>
</feature>
<feature type="compositionally biased region" description="Pro residues" evidence="1">
    <location>
        <begin position="298"/>
        <end position="310"/>
    </location>
</feature>
<evidence type="ECO:0000313" key="3">
    <source>
        <dbReference type="Proteomes" id="UP001488838"/>
    </source>
</evidence>
<dbReference type="AlphaFoldDB" id="A0AAW0HAI1"/>
<comment type="caution">
    <text evidence="2">The sequence shown here is derived from an EMBL/GenBank/DDBJ whole genome shotgun (WGS) entry which is preliminary data.</text>
</comment>
<keyword evidence="3" id="KW-1185">Reference proteome</keyword>
<feature type="region of interest" description="Disordered" evidence="1">
    <location>
        <begin position="280"/>
        <end position="343"/>
    </location>
</feature>
<evidence type="ECO:0000256" key="1">
    <source>
        <dbReference type="SAM" id="MobiDB-lite"/>
    </source>
</evidence>
<name>A0AAW0HAI1_MYOGA</name>
<feature type="region of interest" description="Disordered" evidence="1">
    <location>
        <begin position="32"/>
        <end position="51"/>
    </location>
</feature>
<proteinExistence type="predicted"/>
<feature type="compositionally biased region" description="Basic and acidic residues" evidence="1">
    <location>
        <begin position="377"/>
        <end position="391"/>
    </location>
</feature>
<feature type="region of interest" description="Disordered" evidence="1">
    <location>
        <begin position="515"/>
        <end position="600"/>
    </location>
</feature>
<accession>A0AAW0HAI1</accession>
<gene>
    <name evidence="2" type="ORF">U0070_006882</name>
</gene>
<reference evidence="2 3" key="1">
    <citation type="journal article" date="2023" name="bioRxiv">
        <title>Conserved and derived expression patterns and positive selection on dental genes reveal complex evolutionary context of ever-growing rodent molars.</title>
        <authorList>
            <person name="Calamari Z.T."/>
            <person name="Song A."/>
            <person name="Cohen E."/>
            <person name="Akter M."/>
            <person name="Roy R.D."/>
            <person name="Hallikas O."/>
            <person name="Christensen M.M."/>
            <person name="Li P."/>
            <person name="Marangoni P."/>
            <person name="Jernvall J."/>
            <person name="Klein O.D."/>
        </authorList>
    </citation>
    <scope>NUCLEOTIDE SEQUENCE [LARGE SCALE GENOMIC DNA]</scope>
    <source>
        <strain evidence="2">V071</strain>
    </source>
</reference>